<dbReference type="NCBIfam" id="TIGR03188">
    <property type="entry name" value="histidine_hisI"/>
    <property type="match status" value="1"/>
</dbReference>
<keyword evidence="8 10" id="KW-0067">ATP-binding</keyword>
<dbReference type="GO" id="GO:0004636">
    <property type="term" value="F:phosphoribosyl-ATP diphosphatase activity"/>
    <property type="evidence" value="ECO:0007669"/>
    <property type="project" value="UniProtKB-UniRule"/>
</dbReference>
<dbReference type="GO" id="GO:0005737">
    <property type="term" value="C:cytoplasm"/>
    <property type="evidence" value="ECO:0007669"/>
    <property type="project" value="UniProtKB-SubCell"/>
</dbReference>
<evidence type="ECO:0000256" key="3">
    <source>
        <dbReference type="ARBA" id="ARBA00012414"/>
    </source>
</evidence>
<keyword evidence="7 10" id="KW-0378">Hydrolase</keyword>
<keyword evidence="6 10" id="KW-0547">Nucleotide-binding</keyword>
<dbReference type="PATRIC" id="fig|1276920.7.peg.3523"/>
<dbReference type="GO" id="GO:0000105">
    <property type="term" value="P:L-histidine biosynthetic process"/>
    <property type="evidence" value="ECO:0007669"/>
    <property type="project" value="UniProtKB-UniRule"/>
</dbReference>
<organism evidence="11 12">
    <name type="scientific">Paeniglutamicibacter gangotriensis Lz1y</name>
    <dbReference type="NCBI Taxonomy" id="1276920"/>
    <lineage>
        <taxon>Bacteria</taxon>
        <taxon>Bacillati</taxon>
        <taxon>Actinomycetota</taxon>
        <taxon>Actinomycetes</taxon>
        <taxon>Micrococcales</taxon>
        <taxon>Micrococcaceae</taxon>
        <taxon>Paeniglutamicibacter</taxon>
    </lineage>
</organism>
<evidence type="ECO:0000256" key="10">
    <source>
        <dbReference type="HAMAP-Rule" id="MF_01020"/>
    </source>
</evidence>
<comment type="subcellular location">
    <subcellularLocation>
        <location evidence="10">Cytoplasm</location>
    </subcellularLocation>
</comment>
<evidence type="ECO:0000256" key="1">
    <source>
        <dbReference type="ARBA" id="ARBA00001460"/>
    </source>
</evidence>
<keyword evidence="12" id="KW-1185">Reference proteome</keyword>
<evidence type="ECO:0000256" key="6">
    <source>
        <dbReference type="ARBA" id="ARBA00022741"/>
    </source>
</evidence>
<comment type="pathway">
    <text evidence="2 10">Amino-acid biosynthesis; L-histidine biosynthesis; L-histidine from 5-phospho-alpha-D-ribose 1-diphosphate: step 2/9.</text>
</comment>
<gene>
    <name evidence="10" type="primary">hisE</name>
    <name evidence="11" type="ORF">ADIAG_03521</name>
</gene>
<dbReference type="Pfam" id="PF01503">
    <property type="entry name" value="PRA-PH"/>
    <property type="match status" value="1"/>
</dbReference>
<evidence type="ECO:0000256" key="2">
    <source>
        <dbReference type="ARBA" id="ARBA00005204"/>
    </source>
</evidence>
<dbReference type="SUPFAM" id="SSF101386">
    <property type="entry name" value="all-alpha NTP pyrophosphatases"/>
    <property type="match status" value="1"/>
</dbReference>
<accession>M7NER2</accession>
<comment type="similarity">
    <text evidence="10">Belongs to the PRA-PH family.</text>
</comment>
<dbReference type="HAMAP" id="MF_01020">
    <property type="entry name" value="HisE"/>
    <property type="match status" value="1"/>
</dbReference>
<dbReference type="EC" id="3.6.1.31" evidence="3 10"/>
<dbReference type="Proteomes" id="UP000012015">
    <property type="component" value="Unassembled WGS sequence"/>
</dbReference>
<evidence type="ECO:0000256" key="7">
    <source>
        <dbReference type="ARBA" id="ARBA00022801"/>
    </source>
</evidence>
<comment type="caution">
    <text evidence="11">The sequence shown here is derived from an EMBL/GenBank/DDBJ whole genome shotgun (WGS) entry which is preliminary data.</text>
</comment>
<dbReference type="eggNOG" id="COG0140">
    <property type="taxonomic scope" value="Bacteria"/>
</dbReference>
<evidence type="ECO:0000313" key="11">
    <source>
        <dbReference type="EMBL" id="EMQ97003.1"/>
    </source>
</evidence>
<evidence type="ECO:0000313" key="12">
    <source>
        <dbReference type="Proteomes" id="UP000012015"/>
    </source>
</evidence>
<evidence type="ECO:0000256" key="5">
    <source>
        <dbReference type="ARBA" id="ARBA00022605"/>
    </source>
</evidence>
<dbReference type="InterPro" id="IPR021130">
    <property type="entry name" value="PRib-ATP_PPHydrolase-like"/>
</dbReference>
<dbReference type="Gene3D" id="1.10.287.1080">
    <property type="entry name" value="MazG-like"/>
    <property type="match status" value="1"/>
</dbReference>
<dbReference type="PANTHER" id="PTHR42945">
    <property type="entry name" value="HISTIDINE BIOSYNTHESIS BIFUNCTIONAL PROTEIN"/>
    <property type="match status" value="1"/>
</dbReference>
<evidence type="ECO:0000256" key="8">
    <source>
        <dbReference type="ARBA" id="ARBA00022840"/>
    </source>
</evidence>
<keyword evidence="9 10" id="KW-0368">Histidine biosynthesis</keyword>
<evidence type="ECO:0000256" key="4">
    <source>
        <dbReference type="ARBA" id="ARBA00013336"/>
    </source>
</evidence>
<dbReference type="NCBIfam" id="NF001610">
    <property type="entry name" value="PRK00400.1-1"/>
    <property type="match status" value="1"/>
</dbReference>
<dbReference type="EMBL" id="AOCK01000012">
    <property type="protein sequence ID" value="EMQ97003.1"/>
    <property type="molecule type" value="Genomic_DNA"/>
</dbReference>
<dbReference type="PANTHER" id="PTHR42945:SF1">
    <property type="entry name" value="HISTIDINE BIOSYNTHESIS BIFUNCTIONAL PROTEIN HIS7"/>
    <property type="match status" value="1"/>
</dbReference>
<comment type="catalytic activity">
    <reaction evidence="1 10">
        <text>1-(5-phospho-beta-D-ribosyl)-ATP + H2O = 1-(5-phospho-beta-D-ribosyl)-5'-AMP + diphosphate + H(+)</text>
        <dbReference type="Rhea" id="RHEA:22828"/>
        <dbReference type="ChEBI" id="CHEBI:15377"/>
        <dbReference type="ChEBI" id="CHEBI:15378"/>
        <dbReference type="ChEBI" id="CHEBI:33019"/>
        <dbReference type="ChEBI" id="CHEBI:59457"/>
        <dbReference type="ChEBI" id="CHEBI:73183"/>
        <dbReference type="EC" id="3.6.1.31"/>
    </reaction>
</comment>
<keyword evidence="10" id="KW-0963">Cytoplasm</keyword>
<dbReference type="AlphaFoldDB" id="M7NER2"/>
<sequence length="99" mass="11223">MNAFNRPRYPDDVKTFDTLFAELSEKAKTRPEGSRTIAELDSGVHGIGKKIVEEAAEVWMAAEYESDEATAEEISQLFYHLQVMMIAKGLTLQDVYKHL</sequence>
<dbReference type="CDD" id="cd11547">
    <property type="entry name" value="NTP-PPase_HisE"/>
    <property type="match status" value="1"/>
</dbReference>
<dbReference type="InterPro" id="IPR008179">
    <property type="entry name" value="HisE"/>
</dbReference>
<dbReference type="GO" id="GO:0005524">
    <property type="term" value="F:ATP binding"/>
    <property type="evidence" value="ECO:0007669"/>
    <property type="project" value="UniProtKB-KW"/>
</dbReference>
<reference evidence="11 12" key="1">
    <citation type="journal article" date="2013" name="Genome Announc.">
        <title>Draft Genome Sequence of Arthrobacter gangotriensis Strain Lz1yT, Isolated from a Penguin Rookery Soil Sample Collected in Antarctica, near the Indian Station Dakshin Gangotri.</title>
        <authorList>
            <person name="Shivaji S."/>
            <person name="Ara S."/>
            <person name="Bandi S."/>
            <person name="Singh A."/>
            <person name="Kumar Pinnaka A."/>
        </authorList>
    </citation>
    <scope>NUCLEOTIDE SEQUENCE [LARGE SCALE GENOMIC DNA]</scope>
    <source>
        <strain evidence="11 12">Lz1y</strain>
    </source>
</reference>
<protein>
    <recommendedName>
        <fullName evidence="4 10">Phosphoribosyl-ATP pyrophosphatase</fullName>
        <shortName evidence="10">PRA-PH</shortName>
        <ecNumber evidence="3 10">3.6.1.31</ecNumber>
    </recommendedName>
</protein>
<dbReference type="STRING" id="1276920.ADIAG_03521"/>
<dbReference type="UniPathway" id="UPA00031">
    <property type="reaction ID" value="UER00007"/>
</dbReference>
<evidence type="ECO:0000256" key="9">
    <source>
        <dbReference type="ARBA" id="ARBA00023102"/>
    </source>
</evidence>
<proteinExistence type="inferred from homology"/>
<keyword evidence="5 10" id="KW-0028">Amino-acid biosynthesis</keyword>
<name>M7NER2_9MICC</name>